<reference evidence="2" key="1">
    <citation type="submission" date="2019-12" db="EMBL/GenBank/DDBJ databases">
        <title>Comparative genomics gives insights into the taxonomy of the Azoarcus-Aromatoleum group and reveals separate origins of nif in the plant-associated Azoarcus and non-plant-associated Aromatoleum sub-groups.</title>
        <authorList>
            <person name="Lafos M."/>
            <person name="Maluk M."/>
            <person name="Batista M."/>
            <person name="Junghare M."/>
            <person name="Carmona M."/>
            <person name="Faoro H."/>
            <person name="Cruz L.M."/>
            <person name="Battistoni F."/>
            <person name="De Souza E."/>
            <person name="Pedrosa F."/>
            <person name="Chen W.-M."/>
            <person name="Poole P.S."/>
            <person name="Dixon R.A."/>
            <person name="James E.K."/>
        </authorList>
    </citation>
    <scope>NUCLEOTIDE SEQUENCE</scope>
    <source>
        <strain evidence="2">U120</strain>
    </source>
</reference>
<organism evidence="2 3">
    <name type="scientific">Aromatoleum buckelii</name>
    <dbReference type="NCBI Taxonomy" id="200254"/>
    <lineage>
        <taxon>Bacteria</taxon>
        <taxon>Pseudomonadati</taxon>
        <taxon>Pseudomonadota</taxon>
        <taxon>Betaproteobacteria</taxon>
        <taxon>Rhodocyclales</taxon>
        <taxon>Rhodocyclaceae</taxon>
        <taxon>Aromatoleum</taxon>
    </lineage>
</organism>
<accession>A0ABX1N468</accession>
<name>A0ABX1N468_9RHOO</name>
<feature type="transmembrane region" description="Helical" evidence="1">
    <location>
        <begin position="186"/>
        <end position="209"/>
    </location>
</feature>
<proteinExistence type="predicted"/>
<keyword evidence="1" id="KW-1133">Transmembrane helix</keyword>
<comment type="caution">
    <text evidence="2">The sequence shown here is derived from an EMBL/GenBank/DDBJ whole genome shotgun (WGS) entry which is preliminary data.</text>
</comment>
<dbReference type="InterPro" id="IPR043129">
    <property type="entry name" value="ATPase_NBD"/>
</dbReference>
<dbReference type="InterPro" id="IPR007813">
    <property type="entry name" value="PilN"/>
</dbReference>
<keyword evidence="1" id="KW-0472">Membrane</keyword>
<gene>
    <name evidence="2" type="ORF">GO608_12165</name>
</gene>
<evidence type="ECO:0000256" key="1">
    <source>
        <dbReference type="SAM" id="Phobius"/>
    </source>
</evidence>
<evidence type="ECO:0008006" key="4">
    <source>
        <dbReference type="Google" id="ProtNLM"/>
    </source>
</evidence>
<dbReference type="RefSeq" id="WP_169199323.1">
    <property type="nucleotide sequence ID" value="NZ_WTVH02000010.1"/>
</dbReference>
<evidence type="ECO:0000313" key="2">
    <source>
        <dbReference type="EMBL" id="NMF94081.1"/>
    </source>
</evidence>
<evidence type="ECO:0000313" key="3">
    <source>
        <dbReference type="Proteomes" id="UP000601990"/>
    </source>
</evidence>
<dbReference type="EMBL" id="WTVH01000023">
    <property type="protein sequence ID" value="NMF94081.1"/>
    <property type="molecule type" value="Genomic_DNA"/>
</dbReference>
<dbReference type="Pfam" id="PF05137">
    <property type="entry name" value="PilN"/>
    <property type="match status" value="1"/>
</dbReference>
<dbReference type="Proteomes" id="UP000601990">
    <property type="component" value="Unassembled WGS sequence"/>
</dbReference>
<sequence>MAFDAGNLSLFGLDLGRGWRTLRQGWSDALDWPLFRWFRPVVPVRVQLPDGSTQWRAGASARATPPAKENSIQAVLLPDDLVLFRDLVCPDLVLSDLQQAVALQAREHSPFGADELVWGWRASEREDGCQDVRLALCSRAHVEKYLLSLDQTAAGSQEIWADLGLPIVIAGFGEARRERACARQRIGMVFSVALLVLMLLSLVAMPFLLKRAQVFDAQARHVLLVNETAQVVADREALLKAMARVNAVKAQLRGQVDLPAVLEALTRIFPDTAFLNRFEVSGDRVRIGGFADNAAALVETLGAQAGFRDVRTPSAISRRSDGKESFSVEFIYRNEKNAVAVQ</sequence>
<keyword evidence="1" id="KW-0812">Transmembrane</keyword>
<protein>
    <recommendedName>
        <fullName evidence="4">General secretion pathway protein L</fullName>
    </recommendedName>
</protein>
<keyword evidence="3" id="KW-1185">Reference proteome</keyword>
<dbReference type="SUPFAM" id="SSF53067">
    <property type="entry name" value="Actin-like ATPase domain"/>
    <property type="match status" value="1"/>
</dbReference>